<dbReference type="InterPro" id="IPR006091">
    <property type="entry name" value="Acyl-CoA_Oxase/DH_mid-dom"/>
</dbReference>
<dbReference type="Gene3D" id="1.20.140.10">
    <property type="entry name" value="Butyryl-CoA Dehydrogenase, subunit A, domain 3"/>
    <property type="match status" value="1"/>
</dbReference>
<keyword evidence="2 4" id="KW-0285">Flavoprotein</keyword>
<comment type="cofactor">
    <cofactor evidence="4">
        <name>FAD</name>
        <dbReference type="ChEBI" id="CHEBI:57692"/>
    </cofactor>
</comment>
<evidence type="ECO:0000313" key="9">
    <source>
        <dbReference type="EMBL" id="ANB14806.1"/>
    </source>
</evidence>
<dbReference type="Gene3D" id="2.40.110.20">
    <property type="match status" value="1"/>
</dbReference>
<organism evidence="9 10">
    <name type="scientific">Sugiyamaella lignohabitans</name>
    <dbReference type="NCBI Taxonomy" id="796027"/>
    <lineage>
        <taxon>Eukaryota</taxon>
        <taxon>Fungi</taxon>
        <taxon>Dikarya</taxon>
        <taxon>Ascomycota</taxon>
        <taxon>Saccharomycotina</taxon>
        <taxon>Dipodascomycetes</taxon>
        <taxon>Dipodascales</taxon>
        <taxon>Trichomonascaceae</taxon>
        <taxon>Sugiyamaella</taxon>
    </lineage>
</organism>
<evidence type="ECO:0000313" key="10">
    <source>
        <dbReference type="Proteomes" id="UP000189580"/>
    </source>
</evidence>
<dbReference type="InterPro" id="IPR009100">
    <property type="entry name" value="AcylCoA_DH/oxidase_NM_dom_sf"/>
</dbReference>
<evidence type="ECO:0000256" key="1">
    <source>
        <dbReference type="ARBA" id="ARBA00009347"/>
    </source>
</evidence>
<evidence type="ECO:0008006" key="11">
    <source>
        <dbReference type="Google" id="ProtNLM"/>
    </source>
</evidence>
<dbReference type="InterPro" id="IPR052904">
    <property type="entry name" value="Acyl-CoA_dehydrogenase-like"/>
</dbReference>
<evidence type="ECO:0000256" key="3">
    <source>
        <dbReference type="ARBA" id="ARBA00022827"/>
    </source>
</evidence>
<comment type="similarity">
    <text evidence="1 4">Belongs to the acyl-CoA dehydrogenase family.</text>
</comment>
<gene>
    <name evidence="9" type="ORF">AWJ20_2417</name>
</gene>
<dbReference type="EMBL" id="CP014503">
    <property type="protein sequence ID" value="ANB14806.1"/>
    <property type="molecule type" value="Genomic_DNA"/>
</dbReference>
<dbReference type="SUPFAM" id="SSF47203">
    <property type="entry name" value="Acyl-CoA dehydrogenase C-terminal domain-like"/>
    <property type="match status" value="1"/>
</dbReference>
<dbReference type="PANTHER" id="PTHR42707:SF2">
    <property type="entry name" value="ACD11 DEHYDROGENASE"/>
    <property type="match status" value="1"/>
</dbReference>
<proteinExistence type="inferred from homology"/>
<dbReference type="PANTHER" id="PTHR42707">
    <property type="entry name" value="ACYL-COA DEHYDROGENASE"/>
    <property type="match status" value="1"/>
</dbReference>
<dbReference type="InterPro" id="IPR009075">
    <property type="entry name" value="AcylCo_DH/oxidase_C"/>
</dbReference>
<dbReference type="Pfam" id="PF18158">
    <property type="entry name" value="AidB_N"/>
    <property type="match status" value="1"/>
</dbReference>
<evidence type="ECO:0000259" key="6">
    <source>
        <dbReference type="Pfam" id="PF00441"/>
    </source>
</evidence>
<name>A0A167F441_9ASCO</name>
<feature type="compositionally biased region" description="Basic and acidic residues" evidence="5">
    <location>
        <begin position="10"/>
        <end position="24"/>
    </location>
</feature>
<dbReference type="GO" id="GO:0003995">
    <property type="term" value="F:acyl-CoA dehydrogenase activity"/>
    <property type="evidence" value="ECO:0007669"/>
    <property type="project" value="TreeGrafter"/>
</dbReference>
<dbReference type="Proteomes" id="UP000189580">
    <property type="component" value="Chromosome b"/>
</dbReference>
<dbReference type="InterPro" id="IPR041504">
    <property type="entry name" value="AidB_N"/>
</dbReference>
<dbReference type="Pfam" id="PF00441">
    <property type="entry name" value="Acyl-CoA_dh_1"/>
    <property type="match status" value="1"/>
</dbReference>
<reference evidence="9 10" key="1">
    <citation type="submission" date="2016-02" db="EMBL/GenBank/DDBJ databases">
        <title>Complete genome sequence and transcriptome regulation of the pentose utilising yeast Sugiyamaella lignohabitans.</title>
        <authorList>
            <person name="Bellasio M."/>
            <person name="Peymann A."/>
            <person name="Valli M."/>
            <person name="Sipitzky M."/>
            <person name="Graf A."/>
            <person name="Sauer M."/>
            <person name="Marx H."/>
            <person name="Mattanovich D."/>
        </authorList>
    </citation>
    <scope>NUCLEOTIDE SEQUENCE [LARGE SCALE GENOMIC DNA]</scope>
    <source>
        <strain evidence="9 10">CBS 10342</strain>
    </source>
</reference>
<dbReference type="Pfam" id="PF02770">
    <property type="entry name" value="Acyl-CoA_dh_M"/>
    <property type="match status" value="1"/>
</dbReference>
<feature type="domain" description="Acyl-CoA dehydrogenase/oxidase C-terminal" evidence="6">
    <location>
        <begin position="326"/>
        <end position="485"/>
    </location>
</feature>
<dbReference type="OrthoDB" id="10251155at2759"/>
<dbReference type="GeneID" id="30034326"/>
<evidence type="ECO:0000256" key="4">
    <source>
        <dbReference type="RuleBase" id="RU362125"/>
    </source>
</evidence>
<protein>
    <recommendedName>
        <fullName evidence="11">Acyl-CoA dehydrogenase</fullName>
    </recommendedName>
</protein>
<keyword evidence="4" id="KW-0560">Oxidoreductase</keyword>
<feature type="domain" description="Adaptive response protein AidB N-terminal" evidence="8">
    <location>
        <begin position="40"/>
        <end position="185"/>
    </location>
</feature>
<evidence type="ECO:0000256" key="5">
    <source>
        <dbReference type="SAM" id="MobiDB-lite"/>
    </source>
</evidence>
<dbReference type="KEGG" id="slb:AWJ20_2417"/>
<evidence type="ECO:0000256" key="2">
    <source>
        <dbReference type="ARBA" id="ARBA00022630"/>
    </source>
</evidence>
<keyword evidence="3 4" id="KW-0274">FAD</keyword>
<keyword evidence="10" id="KW-1185">Reference proteome</keyword>
<accession>A0A167F441</accession>
<dbReference type="RefSeq" id="XP_018737283.1">
    <property type="nucleotide sequence ID" value="XM_018879359.1"/>
</dbReference>
<sequence length="616" mass="69065">MHDPAVSPDDTIRPDRQADISGLRGREMVKPATSSSGFFQANPVLDKNQYESDKGLQRTLRFFRPHSLSRTLESRAVKELTELGAEVVTPQTYEWVDEAERNPPFIVEQDTFGHPINKLVTSEGWRRLKDVAAVQGVVSTAFERRYAEYSRLVSFAKVYLFGPSSAMVSCPLAMTDGCAKLLEANGLTTPGMRRAFDHLTTRTPSRAWTSGQWMTERPGGSDVSRSETTAVKTRAGHDYYCLDGFKWFSSATDSQVSVMLAHRVDRKGNHLDGGKLSCFLGYVQDEDGKTSSVRLHRLKKKFGTTPLPTAEVQLTALKGELLGKPGQGVKTIATVLNVTRVYSSVSSLAFWRRALYIAKEYSLVRSVFGKKLYQLPAHVRVLASQEIQIRGHSFLSFYGAALLGREEVVPKDLTEQEKVLLRIIPGLSKISTCKRAVRGVSECMEALGGVGYLEHDVRMNIGKLLRDCQVNAIWEGTTNVLCDDAIRYISKDWKSVKKALIWFADNHLEDDETEFHVSARSELRVIVKDRLEKWIAKFESTPFPELQRDARAVMFPLADIVISILTVADLRPTRDMIQDSIAEVVAGTWARQSTVSSFDLDYLVVYEKPLDEKPKL</sequence>
<dbReference type="Gene3D" id="6.10.250.600">
    <property type="match status" value="1"/>
</dbReference>
<feature type="region of interest" description="Disordered" evidence="5">
    <location>
        <begin position="1"/>
        <end position="24"/>
    </location>
</feature>
<dbReference type="InterPro" id="IPR036250">
    <property type="entry name" value="AcylCo_DH-like_C"/>
</dbReference>
<evidence type="ECO:0000259" key="7">
    <source>
        <dbReference type="Pfam" id="PF02770"/>
    </source>
</evidence>
<evidence type="ECO:0000259" key="8">
    <source>
        <dbReference type="Pfam" id="PF18158"/>
    </source>
</evidence>
<feature type="domain" description="Acyl-CoA oxidase/dehydrogenase middle" evidence="7">
    <location>
        <begin position="212"/>
        <end position="315"/>
    </location>
</feature>
<dbReference type="AlphaFoldDB" id="A0A167F441"/>
<dbReference type="SUPFAM" id="SSF56645">
    <property type="entry name" value="Acyl-CoA dehydrogenase NM domain-like"/>
    <property type="match status" value="1"/>
</dbReference>